<dbReference type="SUPFAM" id="SSF69304">
    <property type="entry name" value="Tricorn protease N-terminal domain"/>
    <property type="match status" value="1"/>
</dbReference>
<dbReference type="InterPro" id="IPR009057">
    <property type="entry name" value="Homeodomain-like_sf"/>
</dbReference>
<feature type="chain" id="PRO_5047505166" description="histidine kinase" evidence="9">
    <location>
        <begin position="22"/>
        <end position="1420"/>
    </location>
</feature>
<feature type="signal peptide" evidence="9">
    <location>
        <begin position="1"/>
        <end position="21"/>
    </location>
</feature>
<dbReference type="SMART" id="SM00388">
    <property type="entry name" value="HisKA"/>
    <property type="match status" value="1"/>
</dbReference>
<dbReference type="InterPro" id="IPR015943">
    <property type="entry name" value="WD40/YVTN_repeat-like_dom_sf"/>
</dbReference>
<dbReference type="EMBL" id="JABKKF010000012">
    <property type="protein sequence ID" value="NPD92881.1"/>
    <property type="molecule type" value="Genomic_DNA"/>
</dbReference>
<dbReference type="PROSITE" id="PS50109">
    <property type="entry name" value="HIS_KIN"/>
    <property type="match status" value="1"/>
</dbReference>
<name>A0ABX2ANR6_9BACT</name>
<evidence type="ECO:0000313" key="13">
    <source>
        <dbReference type="EMBL" id="NPD92881.1"/>
    </source>
</evidence>
<keyword evidence="9" id="KW-0732">Signal</keyword>
<keyword evidence="5" id="KW-0238">DNA-binding</keyword>
<dbReference type="InterPro" id="IPR031815">
    <property type="entry name" value="DUF5074"/>
</dbReference>
<evidence type="ECO:0000259" key="12">
    <source>
        <dbReference type="PROSITE" id="PS50110"/>
    </source>
</evidence>
<dbReference type="InterPro" id="IPR011110">
    <property type="entry name" value="Reg_prop"/>
</dbReference>
<dbReference type="Gene3D" id="2.130.10.10">
    <property type="entry name" value="YVTN repeat-like/Quinoprotein amine dehydrogenase"/>
    <property type="match status" value="2"/>
</dbReference>
<dbReference type="InterPro" id="IPR018060">
    <property type="entry name" value="HTH_AraC"/>
</dbReference>
<dbReference type="Gene3D" id="3.40.50.2300">
    <property type="match status" value="1"/>
</dbReference>
<sequence length="1420" mass="159509">MSRLLLSALFTLAVITTTATGMEQTILNSRRISTADGLSSNTVYDIIQDNSGFIWMGAAPGLCRYDGYDFVNYYNLGNGGNGNTDSNIGNIYNDSKNGLIWVHTSTFTFACYNQKTGKFTDYTGRNDENKSFQKTLRTETHLWMYDIRNGVRSVTCDNGKFTCNDYNTRNSKLKSNYVVRLIEDRKKNVWVLTDKELAFISPDGHVNKVREGKYITGSSLDRGVICLAEGNRVEIYGDGGKQNRTVRIPASMGNVKTIRSQIVWQGKWLLFGSETVCVDIATGKVTKPDDMQVRNGYLMDTVDGYYFEANQSGNLYIFPPKGKMRTLNLIPDTRYTAERNRRFSVARNSRGIFYIATYGNGLFALDMKTGRMRHFTAKDPQPVIDTDFLSDIMIDRNDNIWVCQETAGVTCIFPSDHSFETQILPAPTHRGDWTNYVRMIAKDKDGKLMVSTRDNKIYSLDPNTLDIHPVAETNACAYSGLTDRHGRKWITTYGDGLYIDNTHYNKAGTEFHIPGNKLQDIVEDCYGRIWIASYEDGLIVAEPDAEGNITFRQLLNRSTNEGRTYMIEIDRKNRIWVASNNGLYVAKLSDRPMTDNDFTVFNTADGKMPFNEARTVVCASDGRIWTGGRGSGVVVCTVSDDLKSITAVTLNSTNGIADNNISSIAEDRYGNIWAATENGLSRISPKNLAVKTYVFGKNSERNIYSNCRPMTLANGNIMFSTRYGITMIKPKRKYGSDNRPGKEVFITDMRINGTPVKDCPDIGFAPCHTKEISLPHNLNTLWISFSNFDFADAKSARYQYRMDGVESKWCTATNINHVEYRNLPPGTYRFRLRSASGNRKGAESILTIHIAQPWYNTWWAWMIYLCTATAAGLYICNNARERLRLHQQMAVEKQLTEFRMSFFTNITHEFRTPLAIIQGAADKLTKGGATAGKPAVVTIRRGVDRLLKLVNQLMEFRKISTENMKLAVEEGDIIETVKEICNDFWHIAEQKRINLTFTPFERHHKMVFDSHMTDTMVYNLLSNAIKYTPEKGSVDVRVKAGDGNIMITVEDSGPGISKEQQDVLFQPFMHGYVSKGGMGIGLYVAHSMARIHKGSLTYSKKENGDGSVFTVTLPANADVYAPEEYKRQTAVNITDKEQDEAQAVEMIRELKPEALNNITIAVIEDDPDMMEQIKGGLNKYFNVTGYTCGKTALDGIAGQQPALVICDIMLPDICGYDIVKQLKVNDDTALIPVIMLTALDDDTHHLKGLKTGADDYMVKPCNFNLLVARSIQLIRNTRKIQSLAQKRTADSGAKQSPSDGNSGNHGIITSVADKNFIQKMQLIIAQNISNPDFTVDMLAQMMNMGRTKFFNKTKELLGISPNKYLQNERMRIAADLLAEGELTVAEISYRIGIQDASYFNKCFKSRYGVAPSKYKREADS</sequence>
<feature type="domain" description="Histidine kinase" evidence="11">
    <location>
        <begin position="905"/>
        <end position="1117"/>
    </location>
</feature>
<dbReference type="SMART" id="SM00342">
    <property type="entry name" value="HTH_ARAC"/>
    <property type="match status" value="1"/>
</dbReference>
<feature type="compositionally biased region" description="Polar residues" evidence="8">
    <location>
        <begin position="1293"/>
        <end position="1304"/>
    </location>
</feature>
<comment type="catalytic activity">
    <reaction evidence="1">
        <text>ATP + protein L-histidine = ADP + protein N-phospho-L-histidine.</text>
        <dbReference type="EC" id="2.7.13.3"/>
    </reaction>
</comment>
<dbReference type="CDD" id="cd00075">
    <property type="entry name" value="HATPase"/>
    <property type="match status" value="1"/>
</dbReference>
<dbReference type="InterPro" id="IPR001789">
    <property type="entry name" value="Sig_transdc_resp-reg_receiver"/>
</dbReference>
<gene>
    <name evidence="13" type="ORF">HPS56_11125</name>
</gene>
<dbReference type="SUPFAM" id="SSF47384">
    <property type="entry name" value="Homodimeric domain of signal transducing histidine kinase"/>
    <property type="match status" value="1"/>
</dbReference>
<evidence type="ECO:0000256" key="9">
    <source>
        <dbReference type="SAM" id="SignalP"/>
    </source>
</evidence>
<dbReference type="InterPro" id="IPR018062">
    <property type="entry name" value="HTH_AraC-typ_CS"/>
</dbReference>
<dbReference type="InterPro" id="IPR003594">
    <property type="entry name" value="HATPase_dom"/>
</dbReference>
<organism evidence="13 14">
    <name type="scientific">Xylanibacter muris</name>
    <dbReference type="NCBI Taxonomy" id="2736290"/>
    <lineage>
        <taxon>Bacteria</taxon>
        <taxon>Pseudomonadati</taxon>
        <taxon>Bacteroidota</taxon>
        <taxon>Bacteroidia</taxon>
        <taxon>Bacteroidales</taxon>
        <taxon>Prevotellaceae</taxon>
        <taxon>Xylanibacter</taxon>
    </lineage>
</organism>
<feature type="domain" description="HTH araC/xylS-type" evidence="10">
    <location>
        <begin position="1318"/>
        <end position="1417"/>
    </location>
</feature>
<dbReference type="InterPro" id="IPR036890">
    <property type="entry name" value="HATPase_C_sf"/>
</dbReference>
<reference evidence="13 14" key="1">
    <citation type="submission" date="2020-05" db="EMBL/GenBank/DDBJ databases">
        <title>Distinct polysaccharide utilization as determinants for interspecies competition between intestinal Prevotella spp.</title>
        <authorList>
            <person name="Galvez E.J.C."/>
            <person name="Iljazovic A."/>
            <person name="Strowig T."/>
        </authorList>
    </citation>
    <scope>NUCLEOTIDE SEQUENCE [LARGE SCALE GENOMIC DNA]</scope>
    <source>
        <strain evidence="13 14">PMUR</strain>
    </source>
</reference>
<dbReference type="Proteomes" id="UP000714420">
    <property type="component" value="Unassembled WGS sequence"/>
</dbReference>
<dbReference type="Gene3D" id="3.30.565.10">
    <property type="entry name" value="Histidine kinase-like ATPase, C-terminal domain"/>
    <property type="match status" value="1"/>
</dbReference>
<dbReference type="PROSITE" id="PS00041">
    <property type="entry name" value="HTH_ARAC_FAMILY_1"/>
    <property type="match status" value="1"/>
</dbReference>
<dbReference type="PROSITE" id="PS01124">
    <property type="entry name" value="HTH_ARAC_FAMILY_2"/>
    <property type="match status" value="1"/>
</dbReference>
<evidence type="ECO:0000256" key="2">
    <source>
        <dbReference type="ARBA" id="ARBA00012438"/>
    </source>
</evidence>
<evidence type="ECO:0000256" key="3">
    <source>
        <dbReference type="ARBA" id="ARBA00022553"/>
    </source>
</evidence>
<dbReference type="InterPro" id="IPR004358">
    <property type="entry name" value="Sig_transdc_His_kin-like_C"/>
</dbReference>
<dbReference type="Pfam" id="PF00072">
    <property type="entry name" value="Response_reg"/>
    <property type="match status" value="1"/>
</dbReference>
<dbReference type="PROSITE" id="PS50110">
    <property type="entry name" value="RESPONSE_REGULATORY"/>
    <property type="match status" value="1"/>
</dbReference>
<feature type="modified residue" description="4-aspartylphosphate" evidence="7">
    <location>
        <position position="1207"/>
    </location>
</feature>
<feature type="region of interest" description="Disordered" evidence="8">
    <location>
        <begin position="1285"/>
        <end position="1305"/>
    </location>
</feature>
<evidence type="ECO:0000256" key="1">
    <source>
        <dbReference type="ARBA" id="ARBA00000085"/>
    </source>
</evidence>
<dbReference type="InterPro" id="IPR011006">
    <property type="entry name" value="CheY-like_superfamily"/>
</dbReference>
<evidence type="ECO:0000259" key="10">
    <source>
        <dbReference type="PROSITE" id="PS01124"/>
    </source>
</evidence>
<dbReference type="PANTHER" id="PTHR43547">
    <property type="entry name" value="TWO-COMPONENT HISTIDINE KINASE"/>
    <property type="match status" value="1"/>
</dbReference>
<dbReference type="SUPFAM" id="SSF46689">
    <property type="entry name" value="Homeodomain-like"/>
    <property type="match status" value="1"/>
</dbReference>
<dbReference type="Pfam" id="PF02518">
    <property type="entry name" value="HATPase_c"/>
    <property type="match status" value="1"/>
</dbReference>
<keyword evidence="3 7" id="KW-0597">Phosphoprotein</keyword>
<evidence type="ECO:0000256" key="4">
    <source>
        <dbReference type="ARBA" id="ARBA00023015"/>
    </source>
</evidence>
<evidence type="ECO:0000256" key="8">
    <source>
        <dbReference type="SAM" id="MobiDB-lite"/>
    </source>
</evidence>
<keyword evidence="14" id="KW-1185">Reference proteome</keyword>
<comment type="caution">
    <text evidence="13">The sequence shown here is derived from an EMBL/GenBank/DDBJ whole genome shotgun (WGS) entry which is preliminary data.</text>
</comment>
<dbReference type="Pfam" id="PF16819">
    <property type="entry name" value="DUF5074"/>
    <property type="match status" value="1"/>
</dbReference>
<proteinExistence type="predicted"/>
<evidence type="ECO:0000313" key="14">
    <source>
        <dbReference type="Proteomes" id="UP000714420"/>
    </source>
</evidence>
<evidence type="ECO:0000256" key="5">
    <source>
        <dbReference type="ARBA" id="ARBA00023125"/>
    </source>
</evidence>
<dbReference type="InterPro" id="IPR003661">
    <property type="entry name" value="HisK_dim/P_dom"/>
</dbReference>
<dbReference type="Gene3D" id="1.10.10.60">
    <property type="entry name" value="Homeodomain-like"/>
    <property type="match status" value="2"/>
</dbReference>
<dbReference type="InterPro" id="IPR005467">
    <property type="entry name" value="His_kinase_dom"/>
</dbReference>
<protein>
    <recommendedName>
        <fullName evidence="2">histidine kinase</fullName>
        <ecNumber evidence="2">2.7.13.3</ecNumber>
    </recommendedName>
</protein>
<dbReference type="PANTHER" id="PTHR43547:SF2">
    <property type="entry name" value="HYBRID SIGNAL TRANSDUCTION HISTIDINE KINASE C"/>
    <property type="match status" value="1"/>
</dbReference>
<accession>A0ABX2ANR6</accession>
<dbReference type="SMART" id="SM00448">
    <property type="entry name" value="REC"/>
    <property type="match status" value="1"/>
</dbReference>
<evidence type="ECO:0000256" key="7">
    <source>
        <dbReference type="PROSITE-ProRule" id="PRU00169"/>
    </source>
</evidence>
<keyword evidence="6" id="KW-0804">Transcription</keyword>
<dbReference type="SMART" id="SM00387">
    <property type="entry name" value="HATPase_c"/>
    <property type="match status" value="1"/>
</dbReference>
<dbReference type="CDD" id="cd00082">
    <property type="entry name" value="HisKA"/>
    <property type="match status" value="1"/>
</dbReference>
<dbReference type="Pfam" id="PF12833">
    <property type="entry name" value="HTH_18"/>
    <property type="match status" value="1"/>
</dbReference>
<dbReference type="Pfam" id="PF07494">
    <property type="entry name" value="Reg_prop"/>
    <property type="match status" value="1"/>
</dbReference>
<dbReference type="InterPro" id="IPR036097">
    <property type="entry name" value="HisK_dim/P_sf"/>
</dbReference>
<evidence type="ECO:0000259" key="11">
    <source>
        <dbReference type="PROSITE" id="PS50109"/>
    </source>
</evidence>
<dbReference type="SUPFAM" id="SSF52172">
    <property type="entry name" value="CheY-like"/>
    <property type="match status" value="1"/>
</dbReference>
<dbReference type="Pfam" id="PF00512">
    <property type="entry name" value="HisKA"/>
    <property type="match status" value="1"/>
</dbReference>
<dbReference type="PRINTS" id="PR00344">
    <property type="entry name" value="BCTRLSENSOR"/>
</dbReference>
<dbReference type="Pfam" id="PF07495">
    <property type="entry name" value="Y_Y_Y"/>
    <property type="match status" value="1"/>
</dbReference>
<dbReference type="CDD" id="cd17574">
    <property type="entry name" value="REC_OmpR"/>
    <property type="match status" value="1"/>
</dbReference>
<dbReference type="InterPro" id="IPR011123">
    <property type="entry name" value="Y_Y_Y"/>
</dbReference>
<dbReference type="Gene3D" id="1.10.287.130">
    <property type="match status" value="1"/>
</dbReference>
<dbReference type="SUPFAM" id="SSF63829">
    <property type="entry name" value="Calcium-dependent phosphotriesterase"/>
    <property type="match status" value="2"/>
</dbReference>
<dbReference type="InterPro" id="IPR013783">
    <property type="entry name" value="Ig-like_fold"/>
</dbReference>
<dbReference type="RefSeq" id="WP_172276489.1">
    <property type="nucleotide sequence ID" value="NZ_CASGMU010000012.1"/>
</dbReference>
<dbReference type="Gene3D" id="2.60.40.10">
    <property type="entry name" value="Immunoglobulins"/>
    <property type="match status" value="1"/>
</dbReference>
<feature type="domain" description="Response regulatory" evidence="12">
    <location>
        <begin position="1159"/>
        <end position="1274"/>
    </location>
</feature>
<dbReference type="EC" id="2.7.13.3" evidence="2"/>
<dbReference type="SUPFAM" id="SSF55874">
    <property type="entry name" value="ATPase domain of HSP90 chaperone/DNA topoisomerase II/histidine kinase"/>
    <property type="match status" value="1"/>
</dbReference>
<keyword evidence="4" id="KW-0805">Transcription regulation</keyword>
<evidence type="ECO:0000256" key="6">
    <source>
        <dbReference type="ARBA" id="ARBA00023163"/>
    </source>
</evidence>